<evidence type="ECO:0000313" key="4">
    <source>
        <dbReference type="Proteomes" id="UP000276215"/>
    </source>
</evidence>
<dbReference type="InterPro" id="IPR039279">
    <property type="entry name" value="QRT3-like"/>
</dbReference>
<dbReference type="SUPFAM" id="SSF51126">
    <property type="entry name" value="Pectin lyase-like"/>
    <property type="match status" value="2"/>
</dbReference>
<keyword evidence="4" id="KW-1185">Reference proteome</keyword>
<dbReference type="AlphaFoldDB" id="A0A3N4JYW2"/>
<dbReference type="CDD" id="cd23668">
    <property type="entry name" value="GH55_beta13glucanase-like"/>
    <property type="match status" value="1"/>
</dbReference>
<proteinExistence type="predicted"/>
<evidence type="ECO:0000256" key="1">
    <source>
        <dbReference type="SAM" id="SignalP"/>
    </source>
</evidence>
<evidence type="ECO:0000259" key="2">
    <source>
        <dbReference type="Pfam" id="PF12708"/>
    </source>
</evidence>
<dbReference type="PANTHER" id="PTHR33928:SF2">
    <property type="entry name" value="PECTATE LYASE SUPERFAMILY PROTEIN DOMAIN-CONTAINING PROTEIN-RELATED"/>
    <property type="match status" value="1"/>
</dbReference>
<protein>
    <submittedName>
        <fullName evidence="3">Glycoside hydrolase family 55 protein</fullName>
    </submittedName>
</protein>
<dbReference type="GO" id="GO:0004650">
    <property type="term" value="F:polygalacturonase activity"/>
    <property type="evidence" value="ECO:0007669"/>
    <property type="project" value="InterPro"/>
</dbReference>
<dbReference type="EMBL" id="ML120362">
    <property type="protein sequence ID" value="RPB03447.1"/>
    <property type="molecule type" value="Genomic_DNA"/>
</dbReference>
<evidence type="ECO:0000313" key="3">
    <source>
        <dbReference type="EMBL" id="RPB03447.1"/>
    </source>
</evidence>
<dbReference type="Proteomes" id="UP000276215">
    <property type="component" value="Unassembled WGS sequence"/>
</dbReference>
<dbReference type="OrthoDB" id="1046782at2759"/>
<dbReference type="InterPro" id="IPR012334">
    <property type="entry name" value="Pectin_lyas_fold"/>
</dbReference>
<feature type="chain" id="PRO_5018268845" evidence="1">
    <location>
        <begin position="22"/>
        <end position="779"/>
    </location>
</feature>
<feature type="domain" description="Rhamnogalacturonase A/B/Epimerase-like pectate lyase" evidence="2">
    <location>
        <begin position="417"/>
        <end position="485"/>
    </location>
</feature>
<dbReference type="Pfam" id="PF12708">
    <property type="entry name" value="Pect-lyase_RHGA_epim"/>
    <property type="match status" value="2"/>
</dbReference>
<dbReference type="FunFam" id="2.160.20.10:FF:000049">
    <property type="entry name" value="Putative exo-beta-1,3-glucanase"/>
    <property type="match status" value="1"/>
</dbReference>
<dbReference type="InterPro" id="IPR024535">
    <property type="entry name" value="RHGA/B-epi-like_pectate_lyase"/>
</dbReference>
<keyword evidence="3" id="KW-0378">Hydrolase</keyword>
<keyword evidence="1" id="KW-0732">Signal</keyword>
<sequence>MFSSSLLFLVLAAYMLSAVSGHPGGLFSRVPDGGGGCLAEGTPEKYWMETIERSGSAPFSGVGTGTLGYKIFRNVKEYGAKGDGVTDDTAAIQRAIDDGKRCKAGCGTTTRPAVVYLPPGVYRVSKTINIYLSTQFFGDATKWPTIKAAPSLGGSYVIDGFPIGDGSHSTTNFFVQIRNIKIDVTDVDAKTEVKCLNWACAQATSLTNMEFLMLNRSSHRGIVQNGEKNGGGGSGTFMGDLTFRGGAVGINLSNQQFSFRGLTFIGCRVGVQIDHVFAANFQDCTFRDCDTGINGGNPGSFGSLALIDSTATAVGNVMTTFTSGNGDGSIILENIVTNNVRNVLAKNDGSKIIPGGPEEVKVDTWVQGNVYDSGSQGGVFQQKAAEATIRSPALVGKDGKFFTKSRPTYEKYSVDNFVSVKSKGAQGDGKTDDTIAINAVLRENAGCKIVYFPAGTYIVTDTIVIPKDSRIVGEGFATISARGNAFKNEKAPTAVVRLGNENDVGILEISDMYFTTAEVLPGAILLEINISGANPGDVGLWDTHFRVGGIAGSEVQTKCAGDAGACKAAFLLLHIKPSGGAYIENMWGWAADHDLDGGNGQTISTGRGALIETTKAAWFVGSAFEHHTLYQYNLVNAQNVYLGMVQVETPYWQPGPSAPSPWTSNQTWHDPDFSSCAPGDNQCNMAWGFRVLGGSNIYSYISGFWTFFNRNSQDCAANNKDCQTNIIEIKDAPKGLYMYGVNVKSIKNMVTVNGKTAVERSNNPGSWGGVVAGFLQFKK</sequence>
<feature type="signal peptide" evidence="1">
    <location>
        <begin position="1"/>
        <end position="21"/>
    </location>
</feature>
<dbReference type="PANTHER" id="PTHR33928">
    <property type="entry name" value="POLYGALACTURONASE QRT3"/>
    <property type="match status" value="1"/>
</dbReference>
<organism evidence="3 4">
    <name type="scientific">Choiromyces venosus 120613-1</name>
    <dbReference type="NCBI Taxonomy" id="1336337"/>
    <lineage>
        <taxon>Eukaryota</taxon>
        <taxon>Fungi</taxon>
        <taxon>Dikarya</taxon>
        <taxon>Ascomycota</taxon>
        <taxon>Pezizomycotina</taxon>
        <taxon>Pezizomycetes</taxon>
        <taxon>Pezizales</taxon>
        <taxon>Tuberaceae</taxon>
        <taxon>Choiromyces</taxon>
    </lineage>
</organism>
<dbReference type="InterPro" id="IPR011050">
    <property type="entry name" value="Pectin_lyase_fold/virulence"/>
</dbReference>
<name>A0A3N4JYW2_9PEZI</name>
<feature type="domain" description="Rhamnogalacturonase A/B/Epimerase-like pectate lyase" evidence="2">
    <location>
        <begin position="72"/>
        <end position="294"/>
    </location>
</feature>
<accession>A0A3N4JYW2</accession>
<dbReference type="Gene3D" id="2.160.20.10">
    <property type="entry name" value="Single-stranded right-handed beta-helix, Pectin lyase-like"/>
    <property type="match status" value="2"/>
</dbReference>
<reference evidence="3 4" key="1">
    <citation type="journal article" date="2018" name="Nat. Ecol. Evol.">
        <title>Pezizomycetes genomes reveal the molecular basis of ectomycorrhizal truffle lifestyle.</title>
        <authorList>
            <person name="Murat C."/>
            <person name="Payen T."/>
            <person name="Noel B."/>
            <person name="Kuo A."/>
            <person name="Morin E."/>
            <person name="Chen J."/>
            <person name="Kohler A."/>
            <person name="Krizsan K."/>
            <person name="Balestrini R."/>
            <person name="Da Silva C."/>
            <person name="Montanini B."/>
            <person name="Hainaut M."/>
            <person name="Levati E."/>
            <person name="Barry K.W."/>
            <person name="Belfiori B."/>
            <person name="Cichocki N."/>
            <person name="Clum A."/>
            <person name="Dockter R.B."/>
            <person name="Fauchery L."/>
            <person name="Guy J."/>
            <person name="Iotti M."/>
            <person name="Le Tacon F."/>
            <person name="Lindquist E.A."/>
            <person name="Lipzen A."/>
            <person name="Malagnac F."/>
            <person name="Mello A."/>
            <person name="Molinier V."/>
            <person name="Miyauchi S."/>
            <person name="Poulain J."/>
            <person name="Riccioni C."/>
            <person name="Rubini A."/>
            <person name="Sitrit Y."/>
            <person name="Splivallo R."/>
            <person name="Traeger S."/>
            <person name="Wang M."/>
            <person name="Zifcakova L."/>
            <person name="Wipf D."/>
            <person name="Zambonelli A."/>
            <person name="Paolocci F."/>
            <person name="Nowrousian M."/>
            <person name="Ottonello S."/>
            <person name="Baldrian P."/>
            <person name="Spatafora J.W."/>
            <person name="Henrissat B."/>
            <person name="Nagy L.G."/>
            <person name="Aury J.M."/>
            <person name="Wincker P."/>
            <person name="Grigoriev I.V."/>
            <person name="Bonfante P."/>
            <person name="Martin F.M."/>
        </authorList>
    </citation>
    <scope>NUCLEOTIDE SEQUENCE [LARGE SCALE GENOMIC DNA]</scope>
    <source>
        <strain evidence="3 4">120613-1</strain>
    </source>
</reference>
<dbReference type="STRING" id="1336337.A0A3N4JYW2"/>
<gene>
    <name evidence="3" type="ORF">L873DRAFT_162637</name>
</gene>